<organism evidence="9 10">
    <name type="scientific">Patellaria atrata CBS 101060</name>
    <dbReference type="NCBI Taxonomy" id="1346257"/>
    <lineage>
        <taxon>Eukaryota</taxon>
        <taxon>Fungi</taxon>
        <taxon>Dikarya</taxon>
        <taxon>Ascomycota</taxon>
        <taxon>Pezizomycotina</taxon>
        <taxon>Dothideomycetes</taxon>
        <taxon>Dothideomycetes incertae sedis</taxon>
        <taxon>Patellariales</taxon>
        <taxon>Patellariaceae</taxon>
        <taxon>Patellaria</taxon>
    </lineage>
</organism>
<dbReference type="InterPro" id="IPR038492">
    <property type="entry name" value="GBBH-like_N_sf"/>
</dbReference>
<comment type="caution">
    <text evidence="9">The sequence shown here is derived from an EMBL/GenBank/DDBJ whole genome shotgun (WGS) entry which is preliminary data.</text>
</comment>
<feature type="compositionally biased region" description="Low complexity" evidence="7">
    <location>
        <begin position="17"/>
        <end position="27"/>
    </location>
</feature>
<evidence type="ECO:0000313" key="9">
    <source>
        <dbReference type="EMBL" id="KAF2836250.1"/>
    </source>
</evidence>
<evidence type="ECO:0000256" key="5">
    <source>
        <dbReference type="ARBA" id="ARBA00023002"/>
    </source>
</evidence>
<accession>A0A9P4VNG5</accession>
<evidence type="ECO:0000256" key="3">
    <source>
        <dbReference type="ARBA" id="ARBA00022723"/>
    </source>
</evidence>
<dbReference type="InterPro" id="IPR003819">
    <property type="entry name" value="TauD/TfdA-like"/>
</dbReference>
<evidence type="ECO:0000256" key="1">
    <source>
        <dbReference type="ARBA" id="ARBA00001954"/>
    </source>
</evidence>
<dbReference type="GO" id="GO:0046872">
    <property type="term" value="F:metal ion binding"/>
    <property type="evidence" value="ECO:0007669"/>
    <property type="project" value="UniProtKB-KW"/>
</dbReference>
<protein>
    <submittedName>
        <fullName evidence="9">Clavaminate synthase-like protein</fullName>
    </submittedName>
</protein>
<dbReference type="Gene3D" id="3.60.130.10">
    <property type="entry name" value="Clavaminate synthase-like"/>
    <property type="match status" value="1"/>
</dbReference>
<dbReference type="AlphaFoldDB" id="A0A9P4VNG5"/>
<dbReference type="SUPFAM" id="SSF51197">
    <property type="entry name" value="Clavaminate synthase-like"/>
    <property type="match status" value="1"/>
</dbReference>
<name>A0A9P4VNG5_9PEZI</name>
<evidence type="ECO:0000256" key="7">
    <source>
        <dbReference type="SAM" id="MobiDB-lite"/>
    </source>
</evidence>
<keyword evidence="6" id="KW-0408">Iron</keyword>
<dbReference type="OrthoDB" id="406634at2759"/>
<dbReference type="PANTHER" id="PTHR10696:SF25">
    <property type="entry name" value="OXIDOREDUCTASE AIM17-RELATED"/>
    <property type="match status" value="1"/>
</dbReference>
<dbReference type="InterPro" id="IPR050411">
    <property type="entry name" value="AlphaKG_dependent_hydroxylases"/>
</dbReference>
<dbReference type="InterPro" id="IPR042098">
    <property type="entry name" value="TauD-like_sf"/>
</dbReference>
<comment type="similarity">
    <text evidence="2">Belongs to the gamma-BBH/TMLD family.</text>
</comment>
<keyword evidence="10" id="KW-1185">Reference proteome</keyword>
<dbReference type="PANTHER" id="PTHR10696">
    <property type="entry name" value="GAMMA-BUTYROBETAINE HYDROXYLASE-RELATED"/>
    <property type="match status" value="1"/>
</dbReference>
<keyword evidence="3" id="KW-0479">Metal-binding</keyword>
<dbReference type="EMBL" id="MU006104">
    <property type="protein sequence ID" value="KAF2836250.1"/>
    <property type="molecule type" value="Genomic_DNA"/>
</dbReference>
<evidence type="ECO:0000259" key="8">
    <source>
        <dbReference type="Pfam" id="PF02668"/>
    </source>
</evidence>
<dbReference type="CDD" id="cd00250">
    <property type="entry name" value="CAS_like"/>
    <property type="match status" value="1"/>
</dbReference>
<keyword evidence="4" id="KW-0223">Dioxygenase</keyword>
<dbReference type="GO" id="GO:0051213">
    <property type="term" value="F:dioxygenase activity"/>
    <property type="evidence" value="ECO:0007669"/>
    <property type="project" value="UniProtKB-KW"/>
</dbReference>
<evidence type="ECO:0000256" key="2">
    <source>
        <dbReference type="ARBA" id="ARBA00008654"/>
    </source>
</evidence>
<dbReference type="Pfam" id="PF02668">
    <property type="entry name" value="TauD"/>
    <property type="match status" value="1"/>
</dbReference>
<feature type="region of interest" description="Disordered" evidence="7">
    <location>
        <begin position="16"/>
        <end position="45"/>
    </location>
</feature>
<evidence type="ECO:0000256" key="4">
    <source>
        <dbReference type="ARBA" id="ARBA00022964"/>
    </source>
</evidence>
<dbReference type="GO" id="GO:0005739">
    <property type="term" value="C:mitochondrion"/>
    <property type="evidence" value="ECO:0007669"/>
    <property type="project" value="TreeGrafter"/>
</dbReference>
<reference evidence="9" key="1">
    <citation type="journal article" date="2020" name="Stud. Mycol.">
        <title>101 Dothideomycetes genomes: a test case for predicting lifestyles and emergence of pathogens.</title>
        <authorList>
            <person name="Haridas S."/>
            <person name="Albert R."/>
            <person name="Binder M."/>
            <person name="Bloem J."/>
            <person name="Labutti K."/>
            <person name="Salamov A."/>
            <person name="Andreopoulos B."/>
            <person name="Baker S."/>
            <person name="Barry K."/>
            <person name="Bills G."/>
            <person name="Bluhm B."/>
            <person name="Cannon C."/>
            <person name="Castanera R."/>
            <person name="Culley D."/>
            <person name="Daum C."/>
            <person name="Ezra D."/>
            <person name="Gonzalez J."/>
            <person name="Henrissat B."/>
            <person name="Kuo A."/>
            <person name="Liang C."/>
            <person name="Lipzen A."/>
            <person name="Lutzoni F."/>
            <person name="Magnuson J."/>
            <person name="Mondo S."/>
            <person name="Nolan M."/>
            <person name="Ohm R."/>
            <person name="Pangilinan J."/>
            <person name="Park H.-J."/>
            <person name="Ramirez L."/>
            <person name="Alfaro M."/>
            <person name="Sun H."/>
            <person name="Tritt A."/>
            <person name="Yoshinaga Y."/>
            <person name="Zwiers L.-H."/>
            <person name="Turgeon B."/>
            <person name="Goodwin S."/>
            <person name="Spatafora J."/>
            <person name="Crous P."/>
            <person name="Grigoriev I."/>
        </authorList>
    </citation>
    <scope>NUCLEOTIDE SEQUENCE</scope>
    <source>
        <strain evidence="9">CBS 101060</strain>
    </source>
</reference>
<evidence type="ECO:0000313" key="10">
    <source>
        <dbReference type="Proteomes" id="UP000799429"/>
    </source>
</evidence>
<feature type="domain" description="TauD/TfdA-like" evidence="8">
    <location>
        <begin position="157"/>
        <end position="410"/>
    </location>
</feature>
<dbReference type="Proteomes" id="UP000799429">
    <property type="component" value="Unassembled WGS sequence"/>
</dbReference>
<evidence type="ECO:0000256" key="6">
    <source>
        <dbReference type="ARBA" id="ARBA00023004"/>
    </source>
</evidence>
<keyword evidence="5" id="KW-0560">Oxidoreductase</keyword>
<dbReference type="Gene3D" id="3.30.2020.30">
    <property type="match status" value="1"/>
</dbReference>
<proteinExistence type="inferred from homology"/>
<dbReference type="GO" id="GO:0045329">
    <property type="term" value="P:carnitine biosynthetic process"/>
    <property type="evidence" value="ECO:0007669"/>
    <property type="project" value="TreeGrafter"/>
</dbReference>
<comment type="cofactor">
    <cofactor evidence="1">
        <name>Fe(2+)</name>
        <dbReference type="ChEBI" id="CHEBI:29033"/>
    </cofactor>
</comment>
<gene>
    <name evidence="9" type="ORF">M501DRAFT_1007388</name>
</gene>
<sequence length="440" mass="51024">MYSMLFVRCLRKIPPMSKSNSSNQNQKFQTGKNHRHSYLKPSGGRTNLMRGPVYDSIFLRDSCTCELCVDPSTKQKTFQTSDIPADILAVKELGPSKTSVTLKWQNDLPGYPESHRTRFPADTVNRSYADWQSFQRVKQDERVRWDQEKMLEDVKYIEFDDWMHDDHGLFAGLQMLDTHGLLFLKNVPPSEQSVEVIISRIGSLRDTFYGRTWDVKSKVDAKNVAYTHQFLGLHMDLLYMANPPYLQLLHSLHAKAPGGESIFSDSLLAADTIRNTDYASFRVLKNLPVLHHYKNDNQHYRFERPTFEMRSLQGLGNVRGASGKYARNMMDYVNWSPPFQGPFIFPNGDKKFREYHKAACMFSDLVNSESAIFEKRLEEGECVIFNNRRVLHARRAFDPSKGSRWLKGAYVDEDVFRSRLRVLTEKYDPHGALQNSFFLR</sequence>